<dbReference type="AlphaFoldDB" id="A0A6C0B607"/>
<dbReference type="SUPFAM" id="SSF52540">
    <property type="entry name" value="P-loop containing nucleoside triphosphate hydrolases"/>
    <property type="match status" value="1"/>
</dbReference>
<accession>A0A6C0B607</accession>
<dbReference type="SMART" id="SM00382">
    <property type="entry name" value="AAA"/>
    <property type="match status" value="1"/>
</dbReference>
<feature type="domain" description="AAA+ ATPase" evidence="4">
    <location>
        <begin position="152"/>
        <end position="291"/>
    </location>
</feature>
<dbReference type="Pfam" id="PF00004">
    <property type="entry name" value="AAA"/>
    <property type="match status" value="1"/>
</dbReference>
<comment type="similarity">
    <text evidence="1">Belongs to the CbxX/CfxQ family.</text>
</comment>
<dbReference type="PANTHER" id="PTHR43392">
    <property type="entry name" value="AAA-TYPE ATPASE FAMILY PROTEIN / ANKYRIN REPEAT FAMILY PROTEIN"/>
    <property type="match status" value="1"/>
</dbReference>
<dbReference type="PRINTS" id="PR00819">
    <property type="entry name" value="CBXCFQXSUPER"/>
</dbReference>
<dbReference type="InterPro" id="IPR003959">
    <property type="entry name" value="ATPase_AAA_core"/>
</dbReference>
<evidence type="ECO:0000313" key="5">
    <source>
        <dbReference type="EMBL" id="QHS87647.1"/>
    </source>
</evidence>
<dbReference type="PANTHER" id="PTHR43392:SF2">
    <property type="entry name" value="AAA-TYPE ATPASE FAMILY PROTEIN _ ANKYRIN REPEAT FAMILY PROTEIN"/>
    <property type="match status" value="1"/>
</dbReference>
<proteinExistence type="inferred from homology"/>
<organism evidence="5">
    <name type="scientific">viral metagenome</name>
    <dbReference type="NCBI Taxonomy" id="1070528"/>
    <lineage>
        <taxon>unclassified sequences</taxon>
        <taxon>metagenomes</taxon>
        <taxon>organismal metagenomes</taxon>
    </lineage>
</organism>
<dbReference type="Gene3D" id="3.40.50.300">
    <property type="entry name" value="P-loop containing nucleotide triphosphate hydrolases"/>
    <property type="match status" value="1"/>
</dbReference>
<name>A0A6C0B607_9ZZZZ</name>
<evidence type="ECO:0000256" key="1">
    <source>
        <dbReference type="ARBA" id="ARBA00010378"/>
    </source>
</evidence>
<dbReference type="InterPro" id="IPR003593">
    <property type="entry name" value="AAA+_ATPase"/>
</dbReference>
<dbReference type="GO" id="GO:0016887">
    <property type="term" value="F:ATP hydrolysis activity"/>
    <property type="evidence" value="ECO:0007669"/>
    <property type="project" value="InterPro"/>
</dbReference>
<evidence type="ECO:0000256" key="2">
    <source>
        <dbReference type="ARBA" id="ARBA00022741"/>
    </source>
</evidence>
<protein>
    <recommendedName>
        <fullName evidence="4">AAA+ ATPase domain-containing protein</fullName>
    </recommendedName>
</protein>
<keyword evidence="2" id="KW-0547">Nucleotide-binding</keyword>
<reference evidence="5" key="1">
    <citation type="journal article" date="2020" name="Nature">
        <title>Giant virus diversity and host interactions through global metagenomics.</title>
        <authorList>
            <person name="Schulz F."/>
            <person name="Roux S."/>
            <person name="Paez-Espino D."/>
            <person name="Jungbluth S."/>
            <person name="Walsh D.A."/>
            <person name="Denef V.J."/>
            <person name="McMahon K.D."/>
            <person name="Konstantinidis K.T."/>
            <person name="Eloe-Fadrosh E.A."/>
            <person name="Kyrpides N.C."/>
            <person name="Woyke T."/>
        </authorList>
    </citation>
    <scope>NUCLEOTIDE SEQUENCE</scope>
    <source>
        <strain evidence="5">GVMAG-M-3300010157-4</strain>
    </source>
</reference>
<dbReference type="InterPro" id="IPR050773">
    <property type="entry name" value="CbxX/CfxQ_RuBisCO_ESX"/>
</dbReference>
<dbReference type="GO" id="GO:0005524">
    <property type="term" value="F:ATP binding"/>
    <property type="evidence" value="ECO:0007669"/>
    <property type="project" value="UniProtKB-KW"/>
</dbReference>
<evidence type="ECO:0000256" key="3">
    <source>
        <dbReference type="ARBA" id="ARBA00022840"/>
    </source>
</evidence>
<dbReference type="InterPro" id="IPR000641">
    <property type="entry name" value="CbxX/CfxQ"/>
</dbReference>
<dbReference type="InterPro" id="IPR027417">
    <property type="entry name" value="P-loop_NTPase"/>
</dbReference>
<dbReference type="CDD" id="cd00009">
    <property type="entry name" value="AAA"/>
    <property type="match status" value="1"/>
</dbReference>
<keyword evidence="3" id="KW-0067">ATP-binding</keyword>
<dbReference type="EMBL" id="MN739084">
    <property type="protein sequence ID" value="QHS87647.1"/>
    <property type="molecule type" value="Genomic_DNA"/>
</dbReference>
<evidence type="ECO:0000259" key="4">
    <source>
        <dbReference type="SMART" id="SM00382"/>
    </source>
</evidence>
<sequence length="398" mass="45197">MTKFKLFSQYLDYYRKKTHLQVSDYRNIMNYANYELYCIMPDHLIPFLAPPDEQPSQYDIWQKEHEIAMDIPLFKKTSVHIDTKINTISDLIAIIDKYPVSEDVEYNINVATLKKISGELRELDALIGLDSLKKNILDQIVYFLQGFSGAADYKHIVIYGSPGTGKTDIAKILGKMYSKMDILTKHAGAKGGFKKATRSELIAGYLGQTAIKTKALITECMGGVLFIDEIYSLGDDTFSRECADTLCEALSDHKDGLIVIVAGYENEVNERFFRLNPGLESRFSWRFTVDDYTANEVWRIFKKKVADAGWTHGISDVAGEDWFKRRYRDLPGFGRDIDALLFKVKIAHSRRIYGIVDAGLLRKITIADLDAGFASFKESMKKSATYGGNKQFVSSMFL</sequence>